<dbReference type="SUPFAM" id="SSF56399">
    <property type="entry name" value="ADP-ribosylation"/>
    <property type="match status" value="1"/>
</dbReference>
<protein>
    <submittedName>
        <fullName evidence="2">Uncharacterized protein</fullName>
    </submittedName>
</protein>
<dbReference type="AlphaFoldDB" id="A0A815JGF3"/>
<dbReference type="EMBL" id="CAJOBC010081247">
    <property type="protein sequence ID" value="CAF4275053.1"/>
    <property type="molecule type" value="Genomic_DNA"/>
</dbReference>
<dbReference type="EMBL" id="CAJNOQ010016424">
    <property type="protein sequence ID" value="CAF1380658.1"/>
    <property type="molecule type" value="Genomic_DNA"/>
</dbReference>
<evidence type="ECO:0000313" key="5">
    <source>
        <dbReference type="Proteomes" id="UP000663829"/>
    </source>
</evidence>
<reference evidence="2" key="1">
    <citation type="submission" date="2021-02" db="EMBL/GenBank/DDBJ databases">
        <authorList>
            <person name="Nowell W R."/>
        </authorList>
    </citation>
    <scope>NUCLEOTIDE SEQUENCE</scope>
</reference>
<comment type="caution">
    <text evidence="2">The sequence shown here is derived from an EMBL/GenBank/DDBJ whole genome shotgun (WGS) entry which is preliminary data.</text>
</comment>
<dbReference type="Proteomes" id="UP000681722">
    <property type="component" value="Unassembled WGS sequence"/>
</dbReference>
<dbReference type="EMBL" id="CAJOBA010002056">
    <property type="protein sequence ID" value="CAF3627732.1"/>
    <property type="molecule type" value="Genomic_DNA"/>
</dbReference>
<dbReference type="EMBL" id="CAJNOK010002056">
    <property type="protein sequence ID" value="CAF0842738.1"/>
    <property type="molecule type" value="Genomic_DNA"/>
</dbReference>
<dbReference type="PROSITE" id="PS51996">
    <property type="entry name" value="TR_MART"/>
    <property type="match status" value="1"/>
</dbReference>
<name>A0A815JGF3_9BILA</name>
<organism evidence="2 5">
    <name type="scientific">Didymodactylos carnosus</name>
    <dbReference type="NCBI Taxonomy" id="1234261"/>
    <lineage>
        <taxon>Eukaryota</taxon>
        <taxon>Metazoa</taxon>
        <taxon>Spiralia</taxon>
        <taxon>Gnathifera</taxon>
        <taxon>Rotifera</taxon>
        <taxon>Eurotatoria</taxon>
        <taxon>Bdelloidea</taxon>
        <taxon>Philodinida</taxon>
        <taxon>Philodinidae</taxon>
        <taxon>Didymodactylos</taxon>
    </lineage>
</organism>
<evidence type="ECO:0000313" key="2">
    <source>
        <dbReference type="EMBL" id="CAF1380658.1"/>
    </source>
</evidence>
<evidence type="ECO:0000313" key="3">
    <source>
        <dbReference type="EMBL" id="CAF3627732.1"/>
    </source>
</evidence>
<dbReference type="Proteomes" id="UP000677228">
    <property type="component" value="Unassembled WGS sequence"/>
</dbReference>
<evidence type="ECO:0000313" key="4">
    <source>
        <dbReference type="EMBL" id="CAF4275053.1"/>
    </source>
</evidence>
<dbReference type="Proteomes" id="UP000682733">
    <property type="component" value="Unassembled WGS sequence"/>
</dbReference>
<evidence type="ECO:0000313" key="1">
    <source>
        <dbReference type="EMBL" id="CAF0842738.1"/>
    </source>
</evidence>
<gene>
    <name evidence="2" type="ORF">GPM918_LOCUS32311</name>
    <name evidence="1" type="ORF">OVA965_LOCUS6728</name>
    <name evidence="4" type="ORF">SRO942_LOCUS32977</name>
    <name evidence="3" type="ORF">TMI583_LOCUS6724</name>
</gene>
<keyword evidence="5" id="KW-1185">Reference proteome</keyword>
<accession>A0A815JGF3</accession>
<dbReference type="Gene3D" id="3.90.176.10">
    <property type="entry name" value="Toxin ADP-ribosyltransferase, Chain A, domain 1"/>
    <property type="match status" value="1"/>
</dbReference>
<dbReference type="Proteomes" id="UP000663829">
    <property type="component" value="Unassembled WGS sequence"/>
</dbReference>
<sequence length="90" mass="10022">MSTASAFPHEQEVLLPPGTPFRIADLTYGNRTKKTTIHLQTTTYYTATVRSLPYSFRAHRRFYSTQISGVLSQACESSVVEGDDGLISYS</sequence>
<proteinExistence type="predicted"/>